<organism evidence="2">
    <name type="scientific">Spironucleus salmonicida</name>
    <dbReference type="NCBI Taxonomy" id="348837"/>
    <lineage>
        <taxon>Eukaryota</taxon>
        <taxon>Metamonada</taxon>
        <taxon>Diplomonadida</taxon>
        <taxon>Hexamitidae</taxon>
        <taxon>Hexamitinae</taxon>
        <taxon>Spironucleus</taxon>
    </lineage>
</organism>
<dbReference type="EMBL" id="KI546078">
    <property type="protein sequence ID" value="EST46318.1"/>
    <property type="molecule type" value="Genomic_DNA"/>
</dbReference>
<evidence type="ECO:0000256" key="1">
    <source>
        <dbReference type="SAM" id="MobiDB-lite"/>
    </source>
</evidence>
<feature type="region of interest" description="Disordered" evidence="1">
    <location>
        <begin position="28"/>
        <end position="98"/>
    </location>
</feature>
<accession>V6LPZ7</accession>
<name>V6LPZ7_9EUKA</name>
<feature type="compositionally biased region" description="Basic residues" evidence="1">
    <location>
        <begin position="49"/>
        <end position="75"/>
    </location>
</feature>
<proteinExistence type="predicted"/>
<protein>
    <submittedName>
        <fullName evidence="2">Uncharacterized protein</fullName>
    </submittedName>
</protein>
<reference evidence="2" key="1">
    <citation type="journal article" date="2014" name="PLoS Genet.">
        <title>The Genome of Spironucleus salmonicida Highlights a Fish Pathogen Adapted to Fluctuating Environments.</title>
        <authorList>
            <person name="Xu F."/>
            <person name="Jerlstrom-Hultqvist J."/>
            <person name="Einarsson E."/>
            <person name="Astvaldsson A."/>
            <person name="Svard S.G."/>
            <person name="Andersson J.O."/>
        </authorList>
    </citation>
    <scope>NUCLEOTIDE SEQUENCE</scope>
</reference>
<evidence type="ECO:0000313" key="2">
    <source>
        <dbReference type="EMBL" id="EST46318.1"/>
    </source>
</evidence>
<sequence>MYTNIYLLNLPCSICRTADSFSPELHISAPQAPYGRGARGTAGRPSKMISRRAMHRVSSRAIARRPSKCVPRRARPGGTASLRTSSCGRPGRARARANRASSLLWWGRGGRRPTSPL</sequence>
<dbReference type="AlphaFoldDB" id="V6LPZ7"/>
<gene>
    <name evidence="2" type="ORF">SS50377_13705</name>
</gene>